<evidence type="ECO:0000313" key="1">
    <source>
        <dbReference type="EMBL" id="RRK34836.1"/>
    </source>
</evidence>
<organism evidence="1 2">
    <name type="scientific">Schaedlerella arabinosiphila</name>
    <dbReference type="NCBI Taxonomy" id="2044587"/>
    <lineage>
        <taxon>Bacteria</taxon>
        <taxon>Bacillati</taxon>
        <taxon>Bacillota</taxon>
        <taxon>Clostridia</taxon>
        <taxon>Lachnospirales</taxon>
        <taxon>Lachnospiraceae</taxon>
        <taxon>Schaedlerella</taxon>
    </lineage>
</organism>
<name>A0A426DQ01_9FIRM</name>
<comment type="caution">
    <text evidence="1">The sequence shown here is derived from an EMBL/GenBank/DDBJ whole genome shotgun (WGS) entry which is preliminary data.</text>
</comment>
<reference evidence="1" key="1">
    <citation type="submission" date="2018-10" db="EMBL/GenBank/DDBJ databases">
        <title>Schaedlerella arabinophila gen. nov. sp. nov., isolated from the mouse intestinal tract and comparative analysis with the genome of the closely related altered Schaedler flora strain ASF502.</title>
        <authorList>
            <person name="Miyake S."/>
            <person name="Soh M."/>
            <person name="Seedorf H."/>
        </authorList>
    </citation>
    <scope>NUCLEOTIDE SEQUENCE [LARGE SCALE GENOMIC DNA]</scope>
    <source>
        <strain evidence="1">DSM 106076</strain>
    </source>
</reference>
<accession>A0A426DQ01</accession>
<dbReference type="RefSeq" id="WP_125130022.1">
    <property type="nucleotide sequence ID" value="NZ_RHJS01000002.1"/>
</dbReference>
<keyword evidence="2" id="KW-1185">Reference proteome</keyword>
<dbReference type="AlphaFoldDB" id="A0A426DQ01"/>
<dbReference type="EMBL" id="RHJS01000002">
    <property type="protein sequence ID" value="RRK34836.1"/>
    <property type="molecule type" value="Genomic_DNA"/>
</dbReference>
<dbReference type="Proteomes" id="UP000274920">
    <property type="component" value="Unassembled WGS sequence"/>
</dbReference>
<evidence type="ECO:0000313" key="2">
    <source>
        <dbReference type="Proteomes" id="UP000274920"/>
    </source>
</evidence>
<proteinExistence type="predicted"/>
<sequence>MEKNKNKYMEMPAASEQAADVAHQPEDAAMKTVMQFFADELLPYLGIKGEVIRIAPTELVYLEVKKLFEDFNLEMKDGSWLHFEFQSSNEGLKSLKRFRTYEALTSYLHDVSVTTYVLYSGNIRHPMTKFREGLNTYRVRPITMKSKNADKVLEKLEKKIKSGRHVTKSDLIPLILTPLMDGQSSLMERFRAAFCTIKQCKSLTSKETQKMEAVVYAMAEKFLDEFDLNQLRKEVRMTRIGKMMLEEGENRVSQLIQQLIQANRMDDIRKATSDKKYREKLYKEFHL</sequence>
<gene>
    <name evidence="1" type="ORF">EBB54_28480</name>
</gene>
<protein>
    <submittedName>
        <fullName evidence="1">Uncharacterized protein</fullName>
    </submittedName>
</protein>